<comment type="similarity">
    <text evidence="1">Belongs to the avfA family.</text>
</comment>
<dbReference type="GO" id="GO:0004074">
    <property type="term" value="F:biliverdin reductase [NAD(P)H] activity"/>
    <property type="evidence" value="ECO:0007669"/>
    <property type="project" value="TreeGrafter"/>
</dbReference>
<gene>
    <name evidence="3" type="ORF">QBC40DRAFT_289676</name>
</gene>
<dbReference type="InterPro" id="IPR016040">
    <property type="entry name" value="NAD(P)-bd_dom"/>
</dbReference>
<dbReference type="GO" id="GO:0042602">
    <property type="term" value="F:riboflavin reductase (NADPH) activity"/>
    <property type="evidence" value="ECO:0007669"/>
    <property type="project" value="TreeGrafter"/>
</dbReference>
<reference evidence="3" key="1">
    <citation type="journal article" date="2023" name="Mol. Phylogenet. Evol.">
        <title>Genome-scale phylogeny and comparative genomics of the fungal order Sordariales.</title>
        <authorList>
            <person name="Hensen N."/>
            <person name="Bonometti L."/>
            <person name="Westerberg I."/>
            <person name="Brannstrom I.O."/>
            <person name="Guillou S."/>
            <person name="Cros-Aarteil S."/>
            <person name="Calhoun S."/>
            <person name="Haridas S."/>
            <person name="Kuo A."/>
            <person name="Mondo S."/>
            <person name="Pangilinan J."/>
            <person name="Riley R."/>
            <person name="LaButti K."/>
            <person name="Andreopoulos B."/>
            <person name="Lipzen A."/>
            <person name="Chen C."/>
            <person name="Yan M."/>
            <person name="Daum C."/>
            <person name="Ng V."/>
            <person name="Clum A."/>
            <person name="Steindorff A."/>
            <person name="Ohm R.A."/>
            <person name="Martin F."/>
            <person name="Silar P."/>
            <person name="Natvig D.O."/>
            <person name="Lalanne C."/>
            <person name="Gautier V."/>
            <person name="Ament-Velasquez S.L."/>
            <person name="Kruys A."/>
            <person name="Hutchinson M.I."/>
            <person name="Powell A.J."/>
            <person name="Barry K."/>
            <person name="Miller A.N."/>
            <person name="Grigoriev I.V."/>
            <person name="Debuchy R."/>
            <person name="Gladieux P."/>
            <person name="Hiltunen Thoren M."/>
            <person name="Johannesson H."/>
        </authorList>
    </citation>
    <scope>NUCLEOTIDE SEQUENCE</scope>
    <source>
        <strain evidence="3">CBS 315.58</strain>
    </source>
</reference>
<keyword evidence="4" id="KW-1185">Reference proteome</keyword>
<dbReference type="AlphaFoldDB" id="A0AAN7APZ2"/>
<dbReference type="Pfam" id="PF13460">
    <property type="entry name" value="NAD_binding_10"/>
    <property type="match status" value="1"/>
</dbReference>
<evidence type="ECO:0000313" key="3">
    <source>
        <dbReference type="EMBL" id="KAK4195053.1"/>
    </source>
</evidence>
<dbReference type="InterPro" id="IPR051606">
    <property type="entry name" value="Polyketide_Oxido-like"/>
</dbReference>
<dbReference type="Proteomes" id="UP001303160">
    <property type="component" value="Unassembled WGS sequence"/>
</dbReference>
<dbReference type="InterPro" id="IPR036291">
    <property type="entry name" value="NAD(P)-bd_dom_sf"/>
</dbReference>
<evidence type="ECO:0000256" key="1">
    <source>
        <dbReference type="ARBA" id="ARBA00038376"/>
    </source>
</evidence>
<sequence>MPKTILFLGATGGVGFSTLQRSLAAGHSCTALCRTPSTLSSRFPADADEKLLRIEQGNAHDVDAVLRALLPPPSSPQKTLPDVIVFSIGAYFNLSKMGMDDARVCENGIKTVLAALQKARAEHKLQGRPRIVALSSTGVSDFGRDVPLLFVPLYHVALKVPHKDKKAMENVLLGSEEDWTVVRPSLFVDGAKDGSKREIRAGKEDPVKGLVESTAVGYTISREDVGRWIFENLIEGEKAGEWLRRMAAITY</sequence>
<proteinExistence type="inferred from homology"/>
<feature type="domain" description="NAD(P)-binding" evidence="2">
    <location>
        <begin position="9"/>
        <end position="233"/>
    </location>
</feature>
<dbReference type="Gene3D" id="3.40.50.720">
    <property type="entry name" value="NAD(P)-binding Rossmann-like Domain"/>
    <property type="match status" value="1"/>
</dbReference>
<dbReference type="SUPFAM" id="SSF51735">
    <property type="entry name" value="NAD(P)-binding Rossmann-fold domains"/>
    <property type="match status" value="1"/>
</dbReference>
<dbReference type="PANTHER" id="PTHR43355:SF2">
    <property type="entry name" value="FLAVIN REDUCTASE (NADPH)"/>
    <property type="match status" value="1"/>
</dbReference>
<organism evidence="3 4">
    <name type="scientific">Triangularia verruculosa</name>
    <dbReference type="NCBI Taxonomy" id="2587418"/>
    <lineage>
        <taxon>Eukaryota</taxon>
        <taxon>Fungi</taxon>
        <taxon>Dikarya</taxon>
        <taxon>Ascomycota</taxon>
        <taxon>Pezizomycotina</taxon>
        <taxon>Sordariomycetes</taxon>
        <taxon>Sordariomycetidae</taxon>
        <taxon>Sordariales</taxon>
        <taxon>Podosporaceae</taxon>
        <taxon>Triangularia</taxon>
    </lineage>
</organism>
<accession>A0AAN7APZ2</accession>
<reference evidence="3" key="2">
    <citation type="submission" date="2023-05" db="EMBL/GenBank/DDBJ databases">
        <authorList>
            <consortium name="Lawrence Berkeley National Laboratory"/>
            <person name="Steindorff A."/>
            <person name="Hensen N."/>
            <person name="Bonometti L."/>
            <person name="Westerberg I."/>
            <person name="Brannstrom I.O."/>
            <person name="Guillou S."/>
            <person name="Cros-Aarteil S."/>
            <person name="Calhoun S."/>
            <person name="Haridas S."/>
            <person name="Kuo A."/>
            <person name="Mondo S."/>
            <person name="Pangilinan J."/>
            <person name="Riley R."/>
            <person name="Labutti K."/>
            <person name="Andreopoulos B."/>
            <person name="Lipzen A."/>
            <person name="Chen C."/>
            <person name="Yanf M."/>
            <person name="Daum C."/>
            <person name="Ng V."/>
            <person name="Clum A."/>
            <person name="Ohm R."/>
            <person name="Martin F."/>
            <person name="Silar P."/>
            <person name="Natvig D."/>
            <person name="Lalanne C."/>
            <person name="Gautier V."/>
            <person name="Ament-Velasquez S.L."/>
            <person name="Kruys A."/>
            <person name="Hutchinson M.I."/>
            <person name="Powell A.J."/>
            <person name="Barry K."/>
            <person name="Miller A.N."/>
            <person name="Grigoriev I.V."/>
            <person name="Debuchy R."/>
            <person name="Gladieux P."/>
            <person name="Thoren M.H."/>
            <person name="Johannesson H."/>
        </authorList>
    </citation>
    <scope>NUCLEOTIDE SEQUENCE</scope>
    <source>
        <strain evidence="3">CBS 315.58</strain>
    </source>
</reference>
<name>A0AAN7APZ2_9PEZI</name>
<protein>
    <recommendedName>
        <fullName evidence="2">NAD(P)-binding domain-containing protein</fullName>
    </recommendedName>
</protein>
<comment type="caution">
    <text evidence="3">The sequence shown here is derived from an EMBL/GenBank/DDBJ whole genome shotgun (WGS) entry which is preliminary data.</text>
</comment>
<dbReference type="EMBL" id="MU864027">
    <property type="protein sequence ID" value="KAK4195053.1"/>
    <property type="molecule type" value="Genomic_DNA"/>
</dbReference>
<evidence type="ECO:0000313" key="4">
    <source>
        <dbReference type="Proteomes" id="UP001303160"/>
    </source>
</evidence>
<dbReference type="PANTHER" id="PTHR43355">
    <property type="entry name" value="FLAVIN REDUCTASE (NADPH)"/>
    <property type="match status" value="1"/>
</dbReference>
<evidence type="ECO:0000259" key="2">
    <source>
        <dbReference type="Pfam" id="PF13460"/>
    </source>
</evidence>